<dbReference type="AlphaFoldDB" id="A0A4P6UX41"/>
<dbReference type="KEGG" id="rpod:E0E05_01510"/>
<dbReference type="GO" id="GO:0016491">
    <property type="term" value="F:oxidoreductase activity"/>
    <property type="evidence" value="ECO:0007669"/>
    <property type="project" value="UniProtKB-KW"/>
</dbReference>
<evidence type="ECO:0000256" key="2">
    <source>
        <dbReference type="ARBA" id="ARBA00022643"/>
    </source>
</evidence>
<dbReference type="InterPro" id="IPR000415">
    <property type="entry name" value="Nitroreductase-like"/>
</dbReference>
<evidence type="ECO:0000313" key="6">
    <source>
        <dbReference type="Proteomes" id="UP000293719"/>
    </source>
</evidence>
<reference evidence="5 6" key="1">
    <citation type="journal article" date="2017" name="Int. J. Syst. Evol. Microbiol.">
        <title>Roseitalea porphyridii gen. nov., sp. nov., isolated from a red alga, and reclassification of Hoeflea suaedae Chung et al. 2013 as Pseudohoeflea suaedae gen. nov., comb. nov.</title>
        <authorList>
            <person name="Hyeon J.W."/>
            <person name="Jeong S.E."/>
            <person name="Baek K."/>
            <person name="Jeon C.O."/>
        </authorList>
    </citation>
    <scope>NUCLEOTIDE SEQUENCE [LARGE SCALE GENOMIC DNA]</scope>
    <source>
        <strain evidence="5 6">MA7-20</strain>
    </source>
</reference>
<dbReference type="Gene3D" id="3.40.109.10">
    <property type="entry name" value="NADH Oxidase"/>
    <property type="match status" value="1"/>
</dbReference>
<evidence type="ECO:0000259" key="4">
    <source>
        <dbReference type="Pfam" id="PF00881"/>
    </source>
</evidence>
<dbReference type="CDD" id="cd02144">
    <property type="entry name" value="iodotyrosine_dehalogenase"/>
    <property type="match status" value="1"/>
</dbReference>
<name>A0A4P6UX41_9HYPH</name>
<keyword evidence="2" id="KW-0288">FMN</keyword>
<dbReference type="Proteomes" id="UP000293719">
    <property type="component" value="Chromosome"/>
</dbReference>
<evidence type="ECO:0000256" key="1">
    <source>
        <dbReference type="ARBA" id="ARBA00022630"/>
    </source>
</evidence>
<dbReference type="Pfam" id="PF00881">
    <property type="entry name" value="Nitroreductase"/>
    <property type="match status" value="1"/>
</dbReference>
<keyword evidence="1" id="KW-0285">Flavoprotein</keyword>
<sequence>MTQRAQPQLVPLDFIARTPPETAERATAFADLMARRRTVRDFSDRPVPRAVIADCLRTAASAPSGANQQPWHFVAIGDPATKARIRAAAEAEERAFYGGRAGDEWLTALAPLGTDAHKPFLETAPWLIVIFAQRHGVGPDGERIKHYYVPESVGIATGLLIAALHNAGLATLTHTPSPMGFLSDICGRPANEKPVILLVAGYPAQGAVVPAIHRKPFEAVASWIEADGR</sequence>
<keyword evidence="6" id="KW-1185">Reference proteome</keyword>
<keyword evidence="3" id="KW-0560">Oxidoreductase</keyword>
<feature type="domain" description="Nitroreductase" evidence="4">
    <location>
        <begin position="34"/>
        <end position="202"/>
    </location>
</feature>
<dbReference type="OrthoDB" id="9802510at2"/>
<dbReference type="GeneID" id="90765958"/>
<organism evidence="5 6">
    <name type="scientific">Roseitalea porphyridii</name>
    <dbReference type="NCBI Taxonomy" id="1852022"/>
    <lineage>
        <taxon>Bacteria</taxon>
        <taxon>Pseudomonadati</taxon>
        <taxon>Pseudomonadota</taxon>
        <taxon>Alphaproteobacteria</taxon>
        <taxon>Hyphomicrobiales</taxon>
        <taxon>Ahrensiaceae</taxon>
        <taxon>Roseitalea</taxon>
    </lineage>
</organism>
<proteinExistence type="predicted"/>
<dbReference type="SUPFAM" id="SSF55469">
    <property type="entry name" value="FMN-dependent nitroreductase-like"/>
    <property type="match status" value="1"/>
</dbReference>
<protein>
    <submittedName>
        <fullName evidence="5">Nitroreductase family protein</fullName>
    </submittedName>
</protein>
<dbReference type="PANTHER" id="PTHR23026:SF90">
    <property type="entry name" value="IODOTYROSINE DEIODINASE 1"/>
    <property type="match status" value="1"/>
</dbReference>
<gene>
    <name evidence="5" type="ORF">E0E05_01510</name>
</gene>
<dbReference type="RefSeq" id="WP_131615087.1">
    <property type="nucleotide sequence ID" value="NZ_CP036532.1"/>
</dbReference>
<dbReference type="InterPro" id="IPR029479">
    <property type="entry name" value="Nitroreductase"/>
</dbReference>
<dbReference type="InterPro" id="IPR050627">
    <property type="entry name" value="Nitroreductase/BluB"/>
</dbReference>
<dbReference type="PANTHER" id="PTHR23026">
    <property type="entry name" value="NADPH NITROREDUCTASE"/>
    <property type="match status" value="1"/>
</dbReference>
<evidence type="ECO:0000313" key="5">
    <source>
        <dbReference type="EMBL" id="QBK29385.1"/>
    </source>
</evidence>
<accession>A0A4P6UX41</accession>
<evidence type="ECO:0000256" key="3">
    <source>
        <dbReference type="ARBA" id="ARBA00023002"/>
    </source>
</evidence>
<dbReference type="EMBL" id="CP036532">
    <property type="protein sequence ID" value="QBK29385.1"/>
    <property type="molecule type" value="Genomic_DNA"/>
</dbReference>